<evidence type="ECO:0000313" key="1">
    <source>
        <dbReference type="EMBL" id="SFB10201.1"/>
    </source>
</evidence>
<dbReference type="AlphaFoldDB" id="A0A1I0YAA4"/>
<proteinExistence type="predicted"/>
<dbReference type="RefSeq" id="WP_074816690.1">
    <property type="nucleotide sequence ID" value="NZ_FOJX01000011.1"/>
</dbReference>
<accession>A0A1I0YAA4</accession>
<sequence length="82" mass="9495">MIYDIVECVENCHGSYESENTEKYIIVNNTNDHKDILASVAAETGTPAHSLYVTHEFDDDWIPLNYRSDNAPAYDLRRRNME</sequence>
<dbReference type="EMBL" id="FOJX01000011">
    <property type="protein sequence ID" value="SFB10201.1"/>
    <property type="molecule type" value="Genomic_DNA"/>
</dbReference>
<organism evidence="1 2">
    <name type="scientific">Selenomonas ruminantium</name>
    <dbReference type="NCBI Taxonomy" id="971"/>
    <lineage>
        <taxon>Bacteria</taxon>
        <taxon>Bacillati</taxon>
        <taxon>Bacillota</taxon>
        <taxon>Negativicutes</taxon>
        <taxon>Selenomonadales</taxon>
        <taxon>Selenomonadaceae</taxon>
        <taxon>Selenomonas</taxon>
    </lineage>
</organism>
<name>A0A1I0YAA4_SELRU</name>
<evidence type="ECO:0000313" key="2">
    <source>
        <dbReference type="Proteomes" id="UP000183843"/>
    </source>
</evidence>
<protein>
    <submittedName>
        <fullName evidence="1">Uncharacterized protein</fullName>
    </submittedName>
</protein>
<dbReference type="Proteomes" id="UP000183843">
    <property type="component" value="Unassembled WGS sequence"/>
</dbReference>
<reference evidence="1 2" key="1">
    <citation type="submission" date="2016-10" db="EMBL/GenBank/DDBJ databases">
        <authorList>
            <person name="de Groot N.N."/>
        </authorList>
    </citation>
    <scope>NUCLEOTIDE SEQUENCE [LARGE SCALE GENOMIC DNA]</scope>
    <source>
        <strain evidence="1 2">L14</strain>
    </source>
</reference>
<gene>
    <name evidence="1" type="ORF">SAMN05216587_11143</name>
</gene>